<gene>
    <name evidence="5" type="ORF">DB32_008162</name>
</gene>
<dbReference type="CDD" id="cd00616">
    <property type="entry name" value="AHBA_syn"/>
    <property type="match status" value="1"/>
</dbReference>
<accession>A0A0F6YMR8</accession>
<dbReference type="STRING" id="927083.DB32_008162"/>
<evidence type="ECO:0000256" key="2">
    <source>
        <dbReference type="PIRSR" id="PIRSR000390-1"/>
    </source>
</evidence>
<name>A0A0F6YMR8_9BACT</name>
<dbReference type="Proteomes" id="UP000034883">
    <property type="component" value="Chromosome"/>
</dbReference>
<dbReference type="GO" id="GO:0000271">
    <property type="term" value="P:polysaccharide biosynthetic process"/>
    <property type="evidence" value="ECO:0007669"/>
    <property type="project" value="TreeGrafter"/>
</dbReference>
<dbReference type="KEGG" id="samy:DB32_008162"/>
<organism evidence="5 6">
    <name type="scientific">Sandaracinus amylolyticus</name>
    <dbReference type="NCBI Taxonomy" id="927083"/>
    <lineage>
        <taxon>Bacteria</taxon>
        <taxon>Pseudomonadati</taxon>
        <taxon>Myxococcota</taxon>
        <taxon>Polyangia</taxon>
        <taxon>Polyangiales</taxon>
        <taxon>Sandaracinaceae</taxon>
        <taxon>Sandaracinus</taxon>
    </lineage>
</organism>
<dbReference type="PANTHER" id="PTHR30244">
    <property type="entry name" value="TRANSAMINASE"/>
    <property type="match status" value="1"/>
</dbReference>
<reference evidence="5 6" key="1">
    <citation type="submission" date="2015-03" db="EMBL/GenBank/DDBJ databases">
        <title>Genome assembly of Sandaracinus amylolyticus DSM 53668.</title>
        <authorList>
            <person name="Sharma G."/>
            <person name="Subramanian S."/>
        </authorList>
    </citation>
    <scope>NUCLEOTIDE SEQUENCE [LARGE SCALE GENOMIC DNA]</scope>
    <source>
        <strain evidence="5 6">DSM 53668</strain>
    </source>
</reference>
<feature type="modified residue" description="N6-(pyridoxal phosphate)lysine" evidence="3">
    <location>
        <position position="182"/>
    </location>
</feature>
<dbReference type="GO" id="GO:0030170">
    <property type="term" value="F:pyridoxal phosphate binding"/>
    <property type="evidence" value="ECO:0007669"/>
    <property type="project" value="TreeGrafter"/>
</dbReference>
<dbReference type="GO" id="GO:0008483">
    <property type="term" value="F:transaminase activity"/>
    <property type="evidence" value="ECO:0007669"/>
    <property type="project" value="UniProtKB-KW"/>
</dbReference>
<evidence type="ECO:0000313" key="6">
    <source>
        <dbReference type="Proteomes" id="UP000034883"/>
    </source>
</evidence>
<evidence type="ECO:0000256" key="1">
    <source>
        <dbReference type="ARBA" id="ARBA00037999"/>
    </source>
</evidence>
<dbReference type="EMBL" id="CP011125">
    <property type="protein sequence ID" value="AKF11013.1"/>
    <property type="molecule type" value="Genomic_DNA"/>
</dbReference>
<dbReference type="OrthoDB" id="9771070at2"/>
<keyword evidence="3 4" id="KW-0663">Pyridoxal phosphate</keyword>
<feature type="active site" description="Proton acceptor" evidence="2">
    <location>
        <position position="182"/>
    </location>
</feature>
<dbReference type="Pfam" id="PF01041">
    <property type="entry name" value="DegT_DnrJ_EryC1"/>
    <property type="match status" value="1"/>
</dbReference>
<keyword evidence="5" id="KW-0032">Aminotransferase</keyword>
<dbReference type="InterPro" id="IPR015421">
    <property type="entry name" value="PyrdxlP-dep_Trfase_major"/>
</dbReference>
<evidence type="ECO:0000256" key="4">
    <source>
        <dbReference type="RuleBase" id="RU004508"/>
    </source>
</evidence>
<dbReference type="PANTHER" id="PTHR30244:SF34">
    <property type="entry name" value="DTDP-4-AMINO-4,6-DIDEOXYGALACTOSE TRANSAMINASE"/>
    <property type="match status" value="1"/>
</dbReference>
<dbReference type="AlphaFoldDB" id="A0A0F6YMR8"/>
<dbReference type="PIRSF" id="PIRSF000390">
    <property type="entry name" value="PLP_StrS"/>
    <property type="match status" value="1"/>
</dbReference>
<dbReference type="InterPro" id="IPR000653">
    <property type="entry name" value="DegT/StrS_aminotransferase"/>
</dbReference>
<dbReference type="InterPro" id="IPR015422">
    <property type="entry name" value="PyrdxlP-dep_Trfase_small"/>
</dbReference>
<dbReference type="SUPFAM" id="SSF53383">
    <property type="entry name" value="PLP-dependent transferases"/>
    <property type="match status" value="1"/>
</dbReference>
<dbReference type="Gene3D" id="3.40.640.10">
    <property type="entry name" value="Type I PLP-dependent aspartate aminotransferase-like (Major domain)"/>
    <property type="match status" value="1"/>
</dbReference>
<keyword evidence="5" id="KW-0808">Transferase</keyword>
<keyword evidence="6" id="KW-1185">Reference proteome</keyword>
<comment type="similarity">
    <text evidence="1 4">Belongs to the DegT/DnrJ/EryC1 family.</text>
</comment>
<sequence length="364" mass="38615">MLRAVTIKLASPELGAEESAAIARVLSSGMLVQGREVEAFERALAERCARAHAVVVSSGTAALELALRALGVAGGEVIVPDLTWPSPAHATLLAGATPVLVDVDPDEWNVRGDAITRARSSSTRAVIAIDQFGAPARHDEIARAAGDAPIVEDAACAIGSTIEGRPCGAFGVVACLSFHPRKVITTGEGGACLTDDASLASELRTLRNHGQRTPGVFAYAGPNQRLTEMQAAMGRVQLDRLDLIVAHRRALADRYRATLPREVSPQRLAPRATRNEQTFGVVLPPRFDAEARDRVIESLKREGIESGRLSYALHRLPSLDAARRSGEMPHADAIVARGLALPLHGAMSEADVDRIVATLARALD</sequence>
<proteinExistence type="inferred from homology"/>
<evidence type="ECO:0000256" key="3">
    <source>
        <dbReference type="PIRSR" id="PIRSR000390-2"/>
    </source>
</evidence>
<dbReference type="Gene3D" id="3.90.1150.10">
    <property type="entry name" value="Aspartate Aminotransferase, domain 1"/>
    <property type="match status" value="1"/>
</dbReference>
<protein>
    <submittedName>
        <fullName evidence="5">Bacillosamine/Legionaminic acid biosynthesis aminotransferase PglE</fullName>
    </submittedName>
</protein>
<evidence type="ECO:0000313" key="5">
    <source>
        <dbReference type="EMBL" id="AKF11013.1"/>
    </source>
</evidence>
<dbReference type="InterPro" id="IPR015424">
    <property type="entry name" value="PyrdxlP-dep_Trfase"/>
</dbReference>